<evidence type="ECO:0000256" key="4">
    <source>
        <dbReference type="ARBA" id="ARBA00022547"/>
    </source>
</evidence>
<keyword evidence="11" id="KW-1185">Reference proteome</keyword>
<keyword evidence="3" id="KW-0813">Transport</keyword>
<proteinExistence type="inferred from homology"/>
<keyword evidence="7" id="KW-0496">Mitochondrion</keyword>
<evidence type="ECO:0000256" key="8">
    <source>
        <dbReference type="ARBA" id="ARBA00023136"/>
    </source>
</evidence>
<dbReference type="OrthoDB" id="437at2759"/>
<dbReference type="AlphaFoldDB" id="A0A6A6VR69"/>
<evidence type="ECO:0000313" key="11">
    <source>
        <dbReference type="Proteomes" id="UP000799437"/>
    </source>
</evidence>
<evidence type="ECO:0000256" key="5">
    <source>
        <dbReference type="ARBA" id="ARBA00022781"/>
    </source>
</evidence>
<evidence type="ECO:0000256" key="7">
    <source>
        <dbReference type="ARBA" id="ARBA00023128"/>
    </source>
</evidence>
<dbReference type="PANTHER" id="PTHR12386">
    <property type="entry name" value="ATP SYNTHASE SUBUNIT"/>
    <property type="match status" value="1"/>
</dbReference>
<organism evidence="10 11">
    <name type="scientific">Pseudovirgaria hyperparasitica</name>
    <dbReference type="NCBI Taxonomy" id="470096"/>
    <lineage>
        <taxon>Eukaryota</taxon>
        <taxon>Fungi</taxon>
        <taxon>Dikarya</taxon>
        <taxon>Ascomycota</taxon>
        <taxon>Pezizomycotina</taxon>
        <taxon>Dothideomycetes</taxon>
        <taxon>Dothideomycetes incertae sedis</taxon>
        <taxon>Acrospermales</taxon>
        <taxon>Acrospermaceae</taxon>
        <taxon>Pseudovirgaria</taxon>
    </lineage>
</organism>
<evidence type="ECO:0000256" key="2">
    <source>
        <dbReference type="ARBA" id="ARBA00005699"/>
    </source>
</evidence>
<dbReference type="Proteomes" id="UP000799437">
    <property type="component" value="Unassembled WGS sequence"/>
</dbReference>
<dbReference type="GO" id="GO:0031966">
    <property type="term" value="C:mitochondrial membrane"/>
    <property type="evidence" value="ECO:0007669"/>
    <property type="project" value="UniProtKB-SubCell"/>
</dbReference>
<keyword evidence="6" id="KW-0406">Ion transport</keyword>
<dbReference type="GeneID" id="54490761"/>
<dbReference type="Pfam" id="PF04718">
    <property type="entry name" value="ATP-synt_G"/>
    <property type="match status" value="1"/>
</dbReference>
<evidence type="ECO:0000256" key="6">
    <source>
        <dbReference type="ARBA" id="ARBA00023065"/>
    </source>
</evidence>
<dbReference type="GO" id="GO:0045259">
    <property type="term" value="C:proton-transporting ATP synthase complex"/>
    <property type="evidence" value="ECO:0007669"/>
    <property type="project" value="UniProtKB-KW"/>
</dbReference>
<dbReference type="GO" id="GO:0015078">
    <property type="term" value="F:proton transmembrane transporter activity"/>
    <property type="evidence" value="ECO:0007669"/>
    <property type="project" value="InterPro"/>
</dbReference>
<dbReference type="RefSeq" id="XP_033595619.1">
    <property type="nucleotide sequence ID" value="XM_033749707.1"/>
</dbReference>
<protein>
    <submittedName>
        <fullName evidence="10">Mitochondrial F1F0-ATP synthase-like protein g subunit</fullName>
    </submittedName>
</protein>
<comment type="subcellular location">
    <subcellularLocation>
        <location evidence="1">Mitochondrion membrane</location>
    </subcellularLocation>
</comment>
<dbReference type="EMBL" id="ML996586">
    <property type="protein sequence ID" value="KAF2753168.1"/>
    <property type="molecule type" value="Genomic_DNA"/>
</dbReference>
<dbReference type="InterPro" id="IPR006808">
    <property type="entry name" value="ATP_synth_F0_gsu_mt"/>
</dbReference>
<accession>A0A6A6VR69</accession>
<dbReference type="GO" id="GO:0015986">
    <property type="term" value="P:proton motive force-driven ATP synthesis"/>
    <property type="evidence" value="ECO:0007669"/>
    <property type="project" value="InterPro"/>
</dbReference>
<comment type="similarity">
    <text evidence="2">Belongs to the ATPase g subunit family.</text>
</comment>
<sequence length="201" mass="21144">MPLHASRAVLRQSRFVIRRPALRNASSTSEAAGNAANAVKEKGAEVKSKASEGLSKVQSSASNVVSQASSAADAAVAKTSGTIGFVSSLIPRVVYYGRVGLELGKIMFEQRSMNPPSLQTFQSYYQNAINSIRGGSIKNAAPSAQSFQPSNILGQIRSMSHAQYASAGVIAAEVIGFFTIGEIIGRMKLVGYRGGKHGEGH</sequence>
<keyword evidence="9" id="KW-0066">ATP synthesis</keyword>
<keyword evidence="4" id="KW-0138">CF(0)</keyword>
<gene>
    <name evidence="10" type="ORF">EJ05DRAFT_542175</name>
</gene>
<name>A0A6A6VR69_9PEZI</name>
<evidence type="ECO:0000256" key="1">
    <source>
        <dbReference type="ARBA" id="ARBA00004325"/>
    </source>
</evidence>
<keyword evidence="8" id="KW-0472">Membrane</keyword>
<evidence type="ECO:0000313" key="10">
    <source>
        <dbReference type="EMBL" id="KAF2753168.1"/>
    </source>
</evidence>
<keyword evidence="5" id="KW-0375">Hydrogen ion transport</keyword>
<reference evidence="10" key="1">
    <citation type="journal article" date="2020" name="Stud. Mycol.">
        <title>101 Dothideomycetes genomes: a test case for predicting lifestyles and emergence of pathogens.</title>
        <authorList>
            <person name="Haridas S."/>
            <person name="Albert R."/>
            <person name="Binder M."/>
            <person name="Bloem J."/>
            <person name="Labutti K."/>
            <person name="Salamov A."/>
            <person name="Andreopoulos B."/>
            <person name="Baker S."/>
            <person name="Barry K."/>
            <person name="Bills G."/>
            <person name="Bluhm B."/>
            <person name="Cannon C."/>
            <person name="Castanera R."/>
            <person name="Culley D."/>
            <person name="Daum C."/>
            <person name="Ezra D."/>
            <person name="Gonzalez J."/>
            <person name="Henrissat B."/>
            <person name="Kuo A."/>
            <person name="Liang C."/>
            <person name="Lipzen A."/>
            <person name="Lutzoni F."/>
            <person name="Magnuson J."/>
            <person name="Mondo S."/>
            <person name="Nolan M."/>
            <person name="Ohm R."/>
            <person name="Pangilinan J."/>
            <person name="Park H.-J."/>
            <person name="Ramirez L."/>
            <person name="Alfaro M."/>
            <person name="Sun H."/>
            <person name="Tritt A."/>
            <person name="Yoshinaga Y."/>
            <person name="Zwiers L.-H."/>
            <person name="Turgeon B."/>
            <person name="Goodwin S."/>
            <person name="Spatafora J."/>
            <person name="Crous P."/>
            <person name="Grigoriev I."/>
        </authorList>
    </citation>
    <scope>NUCLEOTIDE SEQUENCE</scope>
    <source>
        <strain evidence="10">CBS 121739</strain>
    </source>
</reference>
<evidence type="ECO:0000256" key="9">
    <source>
        <dbReference type="ARBA" id="ARBA00023310"/>
    </source>
</evidence>
<evidence type="ECO:0000256" key="3">
    <source>
        <dbReference type="ARBA" id="ARBA00022448"/>
    </source>
</evidence>